<evidence type="ECO:0000256" key="1">
    <source>
        <dbReference type="SAM" id="MobiDB-lite"/>
    </source>
</evidence>
<gene>
    <name evidence="2" type="ORF">EJ05DRAFT_480692</name>
</gene>
<feature type="region of interest" description="Disordered" evidence="1">
    <location>
        <begin position="208"/>
        <end position="269"/>
    </location>
</feature>
<dbReference type="EMBL" id="ML996587">
    <property type="protein sequence ID" value="KAF2753088.1"/>
    <property type="molecule type" value="Genomic_DNA"/>
</dbReference>
<sequence length="384" mass="41514">MAATNSCQSSNAIFSAADTAQFAPGKDEVKSPSLSNANALARFEFEPGLSKEGTKILMIEWEDDVSTRTILGSWQISWESKTHVLPVDDTPTLIPPEERAGEFHRMYFLLPPGVPVPGMVILTKGETYWRTNPLPAIFPPELGASARQAGKKGVLHTIWAKKRLQALQREIDTESQNNVEGIGLTMALQEKEWIEQNFGVSARPSGLTITTGAGTNSAAPLSPGSPKSPGGGRLMEKLKGLKLSTTDKEHHSPGGMSITSYEPNTLSPESSDVAVSSFSTFKGAMPSQVTTKLQFRRKVSTQGPPAEILAQQQQQHNIGIGSLDAFAVAPAWESRGILQYSSALDDKADDDKEDGLFAVPISPRSPEMTKSPFSFARNDISKYV</sequence>
<keyword evidence="3" id="KW-1185">Reference proteome</keyword>
<evidence type="ECO:0000313" key="3">
    <source>
        <dbReference type="Proteomes" id="UP000799437"/>
    </source>
</evidence>
<dbReference type="OrthoDB" id="5344482at2759"/>
<dbReference type="Proteomes" id="UP000799437">
    <property type="component" value="Unassembled WGS sequence"/>
</dbReference>
<evidence type="ECO:0000313" key="2">
    <source>
        <dbReference type="EMBL" id="KAF2753088.1"/>
    </source>
</evidence>
<reference evidence="2" key="1">
    <citation type="journal article" date="2020" name="Stud. Mycol.">
        <title>101 Dothideomycetes genomes: a test case for predicting lifestyles and emergence of pathogens.</title>
        <authorList>
            <person name="Haridas S."/>
            <person name="Albert R."/>
            <person name="Binder M."/>
            <person name="Bloem J."/>
            <person name="Labutti K."/>
            <person name="Salamov A."/>
            <person name="Andreopoulos B."/>
            <person name="Baker S."/>
            <person name="Barry K."/>
            <person name="Bills G."/>
            <person name="Bluhm B."/>
            <person name="Cannon C."/>
            <person name="Castanera R."/>
            <person name="Culley D."/>
            <person name="Daum C."/>
            <person name="Ezra D."/>
            <person name="Gonzalez J."/>
            <person name="Henrissat B."/>
            <person name="Kuo A."/>
            <person name="Liang C."/>
            <person name="Lipzen A."/>
            <person name="Lutzoni F."/>
            <person name="Magnuson J."/>
            <person name="Mondo S."/>
            <person name="Nolan M."/>
            <person name="Ohm R."/>
            <person name="Pangilinan J."/>
            <person name="Park H.-J."/>
            <person name="Ramirez L."/>
            <person name="Alfaro M."/>
            <person name="Sun H."/>
            <person name="Tritt A."/>
            <person name="Yoshinaga Y."/>
            <person name="Zwiers L.-H."/>
            <person name="Turgeon B."/>
            <person name="Goodwin S."/>
            <person name="Spatafora J."/>
            <person name="Crous P."/>
            <person name="Grigoriev I."/>
        </authorList>
    </citation>
    <scope>NUCLEOTIDE SEQUENCE</scope>
    <source>
        <strain evidence="2">CBS 121739</strain>
    </source>
</reference>
<accession>A0A6A6VR00</accession>
<protein>
    <submittedName>
        <fullName evidence="2">Uncharacterized protein</fullName>
    </submittedName>
</protein>
<feature type="compositionally biased region" description="Basic and acidic residues" evidence="1">
    <location>
        <begin position="234"/>
        <end position="252"/>
    </location>
</feature>
<organism evidence="2 3">
    <name type="scientific">Pseudovirgaria hyperparasitica</name>
    <dbReference type="NCBI Taxonomy" id="470096"/>
    <lineage>
        <taxon>Eukaryota</taxon>
        <taxon>Fungi</taxon>
        <taxon>Dikarya</taxon>
        <taxon>Ascomycota</taxon>
        <taxon>Pezizomycotina</taxon>
        <taxon>Dothideomycetes</taxon>
        <taxon>Dothideomycetes incertae sedis</taxon>
        <taxon>Acrospermales</taxon>
        <taxon>Acrospermaceae</taxon>
        <taxon>Pseudovirgaria</taxon>
    </lineage>
</organism>
<feature type="compositionally biased region" description="Polar residues" evidence="1">
    <location>
        <begin position="257"/>
        <end position="269"/>
    </location>
</feature>
<feature type="non-terminal residue" evidence="2">
    <location>
        <position position="384"/>
    </location>
</feature>
<name>A0A6A6VR00_9PEZI</name>
<dbReference type="GeneID" id="54485966"/>
<dbReference type="AlphaFoldDB" id="A0A6A6VR00"/>
<feature type="compositionally biased region" description="Low complexity" evidence="1">
    <location>
        <begin position="217"/>
        <end position="228"/>
    </location>
</feature>
<proteinExistence type="predicted"/>
<dbReference type="RefSeq" id="XP_033595539.1">
    <property type="nucleotide sequence ID" value="XM_033744912.1"/>
</dbReference>